<evidence type="ECO:0000313" key="3">
    <source>
        <dbReference type="Proteomes" id="UP001152599"/>
    </source>
</evidence>
<comment type="caution">
    <text evidence="2">The sequence shown here is derived from an EMBL/GenBank/DDBJ whole genome shotgun (WGS) entry which is preliminary data.</text>
</comment>
<proteinExistence type="predicted"/>
<evidence type="ECO:0000313" key="2">
    <source>
        <dbReference type="EMBL" id="MDG4946161.1"/>
    </source>
</evidence>
<dbReference type="EMBL" id="JANCMU010000003">
    <property type="protein sequence ID" value="MDG4946161.1"/>
    <property type="molecule type" value="Genomic_DNA"/>
</dbReference>
<dbReference type="InterPro" id="IPR003343">
    <property type="entry name" value="Big_2"/>
</dbReference>
<feature type="domain" description="BIG2" evidence="1">
    <location>
        <begin position="566"/>
        <end position="600"/>
    </location>
</feature>
<protein>
    <submittedName>
        <fullName evidence="2">Ig-like domain-containing protein</fullName>
    </submittedName>
</protein>
<dbReference type="AlphaFoldDB" id="A0A9X4MWH9"/>
<name>A0A9X4MWH9_9FLAO</name>
<dbReference type="SUPFAM" id="SSF49373">
    <property type="entry name" value="Invasin/intimin cell-adhesion fragments"/>
    <property type="match status" value="1"/>
</dbReference>
<organism evidence="2 3">
    <name type="scientific">Profundicola chukchiensis</name>
    <dbReference type="NCBI Taxonomy" id="2961959"/>
    <lineage>
        <taxon>Bacteria</taxon>
        <taxon>Pseudomonadati</taxon>
        <taxon>Bacteroidota</taxon>
        <taxon>Flavobacteriia</taxon>
        <taxon>Flavobacteriales</taxon>
        <taxon>Weeksellaceae</taxon>
        <taxon>Profundicola</taxon>
    </lineage>
</organism>
<gene>
    <name evidence="2" type="ORF">NMK71_07015</name>
</gene>
<dbReference type="Proteomes" id="UP001152599">
    <property type="component" value="Unassembled WGS sequence"/>
</dbReference>
<dbReference type="Gene3D" id="2.60.40.1080">
    <property type="match status" value="1"/>
</dbReference>
<keyword evidence="3" id="KW-1185">Reference proteome</keyword>
<sequence>MKTLSTYKRSLWRYILVALWLCGALTTWGQTVLERGDVVIVGVNARNGGCSDSNDVSEDIISVVFFKDITTGTQIALTDNGYDSQFNFFRNTEGYLKLQYNGTNTITAGTIIRFRLSQGSYKIKSLHPIYNNWTIVETIGSLILNNGGDQLYFLSPQNNWNSGDFNGEVLYGFSTSNWVTFNPGNSKQSNLHPHVIPCNYMNPASQTDYLMYVGDKTPATQLVWIYRIKDQDNWGVFENCTQYNSADALFEDIVILENDISLSVSPQILCEPGEVSLTFDISDSSQAYDIVYTDGSQNYSLNNITGSHVENIEVTDTTTFSLVSANLSNDPDSCPVYSDLTMQSVTVEVLSPTLITFDNDSICLGETYEFPDTQGISGTWSPASIDTTTLGTQTYTFTPNDACYSEASFDLTVVPVPDRDYIIELSNSEHNQGDQPFQLRGTYEMCGDDLFDLPLAELQALLAHFDLVLTSPTGEEIDLTDEYTDWNGILRLIAQMQGFVEEGTWQVQVFHEDDNPALPYSGSTCSWTGSIELIIHSSPDVGVISGDTEVCVGQSINLSSTVSGGIWSSENEAIATVDPNTGEVTGVAAGEVEISYTVGSDNLCPDSSESITITVNPIPITSPIEILP</sequence>
<dbReference type="RefSeq" id="WP_304420642.1">
    <property type="nucleotide sequence ID" value="NZ_JANCMU010000003.1"/>
</dbReference>
<evidence type="ECO:0000259" key="1">
    <source>
        <dbReference type="Pfam" id="PF02368"/>
    </source>
</evidence>
<dbReference type="InterPro" id="IPR008964">
    <property type="entry name" value="Invasin/intimin_cell_adhesion"/>
</dbReference>
<dbReference type="Pfam" id="PF02368">
    <property type="entry name" value="Big_2"/>
    <property type="match status" value="1"/>
</dbReference>
<reference evidence="2" key="1">
    <citation type="submission" date="2022-07" db="EMBL/GenBank/DDBJ databases">
        <title>Description and genome-wide analysis of Profundicola chukchiensis gen. nov., sp. nov., marine bacteria isolated from bottom sediments of the Chukchi Sea.</title>
        <authorList>
            <person name="Romanenko L."/>
            <person name="Otstavnykh N."/>
            <person name="Kurilenko V."/>
            <person name="Eremeev V."/>
            <person name="Velansky P."/>
            <person name="Mikhailov V."/>
            <person name="Isaeva M."/>
        </authorList>
    </citation>
    <scope>NUCLEOTIDE SEQUENCE</scope>
    <source>
        <strain evidence="2">KMM 9713</strain>
    </source>
</reference>
<accession>A0A9X4MWH9</accession>